<name>A0ABN0ZIM5_9ACTN</name>
<evidence type="ECO:0000313" key="2">
    <source>
        <dbReference type="Proteomes" id="UP001500909"/>
    </source>
</evidence>
<comment type="caution">
    <text evidence="1">The sequence shown here is derived from an EMBL/GenBank/DDBJ whole genome shotgun (WGS) entry which is preliminary data.</text>
</comment>
<gene>
    <name evidence="1" type="ORF">GCM10010361_11460</name>
</gene>
<accession>A0ABN0ZIM5</accession>
<dbReference type="EMBL" id="BAAABY010000009">
    <property type="protein sequence ID" value="GAA0449144.1"/>
    <property type="molecule type" value="Genomic_DNA"/>
</dbReference>
<reference evidence="1 2" key="1">
    <citation type="journal article" date="2019" name="Int. J. Syst. Evol. Microbiol.">
        <title>The Global Catalogue of Microorganisms (GCM) 10K type strain sequencing project: providing services to taxonomists for standard genome sequencing and annotation.</title>
        <authorList>
            <consortium name="The Broad Institute Genomics Platform"/>
            <consortium name="The Broad Institute Genome Sequencing Center for Infectious Disease"/>
            <person name="Wu L."/>
            <person name="Ma J."/>
        </authorList>
    </citation>
    <scope>NUCLEOTIDE SEQUENCE [LARGE SCALE GENOMIC DNA]</scope>
    <source>
        <strain evidence="1 2">JCM 4805</strain>
    </source>
</reference>
<dbReference type="Proteomes" id="UP001500909">
    <property type="component" value="Unassembled WGS sequence"/>
</dbReference>
<dbReference type="RefSeq" id="WP_346093496.1">
    <property type="nucleotide sequence ID" value="NZ_BAAABY010000009.1"/>
</dbReference>
<keyword evidence="2" id="KW-1185">Reference proteome</keyword>
<proteinExistence type="predicted"/>
<protein>
    <submittedName>
        <fullName evidence="1">Uncharacterized protein</fullName>
    </submittedName>
</protein>
<sequence>MTPSLKAPRESAGLSGKDAAYVSQLQAMREEARRVMAELEPRLQNATNSERTTYAAAKLMVQVFDKGLT</sequence>
<evidence type="ECO:0000313" key="1">
    <source>
        <dbReference type="EMBL" id="GAA0449144.1"/>
    </source>
</evidence>
<organism evidence="1 2">
    <name type="scientific">Streptomyces olivaceiscleroticus</name>
    <dbReference type="NCBI Taxonomy" id="68245"/>
    <lineage>
        <taxon>Bacteria</taxon>
        <taxon>Bacillati</taxon>
        <taxon>Actinomycetota</taxon>
        <taxon>Actinomycetes</taxon>
        <taxon>Kitasatosporales</taxon>
        <taxon>Streptomycetaceae</taxon>
        <taxon>Streptomyces</taxon>
    </lineage>
</organism>